<evidence type="ECO:0000313" key="1">
    <source>
        <dbReference type="EMBL" id="KAI8661079.1"/>
    </source>
</evidence>
<protein>
    <submittedName>
        <fullName evidence="1">Uncharacterized protein</fullName>
    </submittedName>
</protein>
<evidence type="ECO:0000313" key="2">
    <source>
        <dbReference type="Proteomes" id="UP001065298"/>
    </source>
</evidence>
<gene>
    <name evidence="1" type="ORF">NCS57_01087300</name>
</gene>
<organism evidence="1 2">
    <name type="scientific">Fusarium keratoplasticum</name>
    <dbReference type="NCBI Taxonomy" id="1328300"/>
    <lineage>
        <taxon>Eukaryota</taxon>
        <taxon>Fungi</taxon>
        <taxon>Dikarya</taxon>
        <taxon>Ascomycota</taxon>
        <taxon>Pezizomycotina</taxon>
        <taxon>Sordariomycetes</taxon>
        <taxon>Hypocreomycetidae</taxon>
        <taxon>Hypocreales</taxon>
        <taxon>Nectriaceae</taxon>
        <taxon>Fusarium</taxon>
        <taxon>Fusarium solani species complex</taxon>
    </lineage>
</organism>
<proteinExistence type="predicted"/>
<reference evidence="1" key="1">
    <citation type="submission" date="2022-06" db="EMBL/GenBank/DDBJ databases">
        <title>Fusarium solani species complex genomes reveal bases of compartmentalisation and animal pathogenesis.</title>
        <authorList>
            <person name="Tsai I.J."/>
        </authorList>
    </citation>
    <scope>NUCLEOTIDE SEQUENCE</scope>
    <source>
        <strain evidence="1">Fu6.1</strain>
    </source>
</reference>
<name>A0ACC0QP87_9HYPO</name>
<sequence>MAKTTKQDVKAENGIHHSDHAEGVTVQPIKPFGLLSLIGMGYAISNTAITCIGSLAASLGGGGRIVFVWGLILVFLMALSVAVSLGELCSAMPHAGGQYFWTSRLAPRRVKRELSYLVGFLGWSGAVVTAASGTLAIPQFVLGMVVLVNPSFTIKPWMVFVGYQITNVAIFFLNLFERILPKINVANLWISIISTVVIFITLLATTKSKSSAKSVFAQIDNVTGWPDGVAFISALVGPNWGFACLDAVTHMAEEVPAPEKTLPKVLLSTVAIGITIGLPFMIGVMLCVTDFDSVIHTATGVPSLQLFYESTGSEAAACILQTMVLIVFVGAVYSIHTWQSRMAWSFARDHGWPGSRYLSRIAPAPMSVPLIAHIWSCAWIAALGCLYLGSSLTFYSFVSGGILLQYLSYAVCIVLLLSYGRGRFNHGPFWLPKLGLLANSVTLLWVLVTLAFYCLPVTNPTMPTTMNYVSAVIAFMFLYAGAFWLLGGRKNYTTP</sequence>
<accession>A0ACC0QP87</accession>
<dbReference type="EMBL" id="CM046510">
    <property type="protein sequence ID" value="KAI8661079.1"/>
    <property type="molecule type" value="Genomic_DNA"/>
</dbReference>
<comment type="caution">
    <text evidence="1">The sequence shown here is derived from an EMBL/GenBank/DDBJ whole genome shotgun (WGS) entry which is preliminary data.</text>
</comment>
<keyword evidence="2" id="KW-1185">Reference proteome</keyword>
<dbReference type="Proteomes" id="UP001065298">
    <property type="component" value="Chromosome 8"/>
</dbReference>